<dbReference type="PANTHER" id="PTHR33375:SF1">
    <property type="entry name" value="CHROMOSOME-PARTITIONING PROTEIN PARB-RELATED"/>
    <property type="match status" value="1"/>
</dbReference>
<protein>
    <recommendedName>
        <fullName evidence="1">ParB-like N-terminal domain-containing protein</fullName>
    </recommendedName>
</protein>
<dbReference type="SMART" id="SM00470">
    <property type="entry name" value="ParB"/>
    <property type="match status" value="1"/>
</dbReference>
<feature type="domain" description="ParB-like N-terminal" evidence="1">
    <location>
        <begin position="5"/>
        <end position="89"/>
    </location>
</feature>
<dbReference type="PANTHER" id="PTHR33375">
    <property type="entry name" value="CHROMOSOME-PARTITIONING PROTEIN PARB-RELATED"/>
    <property type="match status" value="1"/>
</dbReference>
<dbReference type="GO" id="GO:0007059">
    <property type="term" value="P:chromosome segregation"/>
    <property type="evidence" value="ECO:0007669"/>
    <property type="project" value="TreeGrafter"/>
</dbReference>
<comment type="caution">
    <text evidence="2">The sequence shown here is derived from an EMBL/GenBank/DDBJ whole genome shotgun (WGS) entry which is preliminary data.</text>
</comment>
<dbReference type="InterPro" id="IPR050336">
    <property type="entry name" value="Chromosome_partition/occlusion"/>
</dbReference>
<dbReference type="SUPFAM" id="SSF110849">
    <property type="entry name" value="ParB/Sulfiredoxin"/>
    <property type="match status" value="1"/>
</dbReference>
<accession>X0UB53</accession>
<dbReference type="InterPro" id="IPR003115">
    <property type="entry name" value="ParB_N"/>
</dbReference>
<evidence type="ECO:0000313" key="2">
    <source>
        <dbReference type="EMBL" id="GAF97582.1"/>
    </source>
</evidence>
<dbReference type="AlphaFoldDB" id="X0UB53"/>
<proteinExistence type="predicted"/>
<dbReference type="EMBL" id="BARS01018727">
    <property type="protein sequence ID" value="GAF97582.1"/>
    <property type="molecule type" value="Genomic_DNA"/>
</dbReference>
<evidence type="ECO:0000259" key="1">
    <source>
        <dbReference type="SMART" id="SM00470"/>
    </source>
</evidence>
<dbReference type="Gene3D" id="3.90.1530.10">
    <property type="entry name" value="Conserved hypothetical protein from pyrococcus furiosus pfu- 392566-001, ParB domain"/>
    <property type="match status" value="1"/>
</dbReference>
<feature type="non-terminal residue" evidence="2">
    <location>
        <position position="95"/>
    </location>
</feature>
<organism evidence="2">
    <name type="scientific">marine sediment metagenome</name>
    <dbReference type="NCBI Taxonomy" id="412755"/>
    <lineage>
        <taxon>unclassified sequences</taxon>
        <taxon>metagenomes</taxon>
        <taxon>ecological metagenomes</taxon>
    </lineage>
</organism>
<reference evidence="2" key="1">
    <citation type="journal article" date="2014" name="Front. Microbiol.">
        <title>High frequency of phylogenetically diverse reductive dehalogenase-homologous genes in deep subseafloor sedimentary metagenomes.</title>
        <authorList>
            <person name="Kawai M."/>
            <person name="Futagami T."/>
            <person name="Toyoda A."/>
            <person name="Takaki Y."/>
            <person name="Nishi S."/>
            <person name="Hori S."/>
            <person name="Arai W."/>
            <person name="Tsubouchi T."/>
            <person name="Morono Y."/>
            <person name="Uchiyama I."/>
            <person name="Ito T."/>
            <person name="Fujiyama A."/>
            <person name="Inagaki F."/>
            <person name="Takami H."/>
        </authorList>
    </citation>
    <scope>NUCLEOTIDE SEQUENCE</scope>
    <source>
        <strain evidence="2">Expedition CK06-06</strain>
    </source>
</reference>
<dbReference type="Pfam" id="PF02195">
    <property type="entry name" value="ParB_N"/>
    <property type="match status" value="1"/>
</dbReference>
<sequence>MLNVQEIEVKRLKPWKGNPRLNEHAVDAVAQSIGSFGFNVPILCDQNMMIVAGHTRWKAAKKLGLQSVPVIQLEMTDVQRRAFALADNKTGELAG</sequence>
<name>X0UB53_9ZZZZ</name>
<dbReference type="GO" id="GO:0005694">
    <property type="term" value="C:chromosome"/>
    <property type="evidence" value="ECO:0007669"/>
    <property type="project" value="TreeGrafter"/>
</dbReference>
<dbReference type="InterPro" id="IPR036086">
    <property type="entry name" value="ParB/Sulfiredoxin_sf"/>
</dbReference>
<gene>
    <name evidence="2" type="ORF">S01H1_30430</name>
</gene>